<evidence type="ECO:0008006" key="3">
    <source>
        <dbReference type="Google" id="ProtNLM"/>
    </source>
</evidence>
<reference evidence="1 2" key="1">
    <citation type="submission" date="2006-08" db="EMBL/GenBank/DDBJ databases">
        <title>Complete sequence of Maricaulis maris MCS10.</title>
        <authorList>
            <consortium name="US DOE Joint Genome Institute"/>
            <person name="Copeland A."/>
            <person name="Lucas S."/>
            <person name="Lapidus A."/>
            <person name="Barry K."/>
            <person name="Detter J.C."/>
            <person name="Glavina del Rio T."/>
            <person name="Hammon N."/>
            <person name="Israni S."/>
            <person name="Dalin E."/>
            <person name="Tice H."/>
            <person name="Pitluck S."/>
            <person name="Saunders E."/>
            <person name="Brettin T."/>
            <person name="Bruce D."/>
            <person name="Han C."/>
            <person name="Tapia R."/>
            <person name="Gilna P."/>
            <person name="Schmutz J."/>
            <person name="Larimer F."/>
            <person name="Land M."/>
            <person name="Hauser L."/>
            <person name="Kyrpides N."/>
            <person name="Mikhailova N."/>
            <person name="Viollier P."/>
            <person name="Stephens C."/>
            <person name="Richardson P."/>
        </authorList>
    </citation>
    <scope>NUCLEOTIDE SEQUENCE [LARGE SCALE GENOMIC DNA]</scope>
    <source>
        <strain evidence="1 2">MCS10</strain>
    </source>
</reference>
<protein>
    <recommendedName>
        <fullName evidence="3">Flagellar basal-body/hook protein C-terminal domain-containing protein</fullName>
    </recommendedName>
</protein>
<dbReference type="OrthoDB" id="9950784at2"/>
<keyword evidence="2" id="KW-1185">Reference proteome</keyword>
<dbReference type="AlphaFoldDB" id="Q0AS02"/>
<dbReference type="Proteomes" id="UP000001964">
    <property type="component" value="Chromosome"/>
</dbReference>
<dbReference type="KEGG" id="mmr:Mmar10_0642"/>
<dbReference type="RefSeq" id="WP_011642582.1">
    <property type="nucleotide sequence ID" value="NC_008347.1"/>
</dbReference>
<dbReference type="EMBL" id="CP000449">
    <property type="protein sequence ID" value="ABI64935.1"/>
    <property type="molecule type" value="Genomic_DNA"/>
</dbReference>
<evidence type="ECO:0000313" key="1">
    <source>
        <dbReference type="EMBL" id="ABI64935.1"/>
    </source>
</evidence>
<proteinExistence type="predicted"/>
<name>Q0AS02_MARMM</name>
<organism evidence="1 2">
    <name type="scientific">Maricaulis maris (strain MCS10)</name>
    <name type="common">Caulobacter maris</name>
    <dbReference type="NCBI Taxonomy" id="394221"/>
    <lineage>
        <taxon>Bacteria</taxon>
        <taxon>Pseudomonadati</taxon>
        <taxon>Pseudomonadota</taxon>
        <taxon>Alphaproteobacteria</taxon>
        <taxon>Maricaulales</taxon>
        <taxon>Maricaulaceae</taxon>
        <taxon>Maricaulis</taxon>
    </lineage>
</organism>
<sequence precursor="true">MNIAFNTAVTGMMAAQSHAGDAAREVVNNAAKGQDIIQASVALKKAEAAHSASAMTARIASEMTDTLLDITV</sequence>
<dbReference type="HOGENOM" id="CLU_2717638_0_0_5"/>
<gene>
    <name evidence="1" type="ordered locus">Mmar10_0642</name>
</gene>
<dbReference type="STRING" id="394221.Mmar10_0642"/>
<accession>Q0AS02</accession>
<evidence type="ECO:0000313" key="2">
    <source>
        <dbReference type="Proteomes" id="UP000001964"/>
    </source>
</evidence>